<accession>A0A0E0S7L5</accession>
<reference evidence="3 4" key="2">
    <citation type="journal article" date="2010" name="Nature">
        <title>Comparative genomics reveals mobile pathogenicity chromosomes in Fusarium.</title>
        <authorList>
            <person name="Ma L.J."/>
            <person name="van der Does H.C."/>
            <person name="Borkovich K.A."/>
            <person name="Coleman J.J."/>
            <person name="Daboussi M.J."/>
            <person name="Di Pietro A."/>
            <person name="Dufresne M."/>
            <person name="Freitag M."/>
            <person name="Grabherr M."/>
            <person name="Henrissat B."/>
            <person name="Houterman P.M."/>
            <person name="Kang S."/>
            <person name="Shim W.B."/>
            <person name="Woloshuk C."/>
            <person name="Xie X."/>
            <person name="Xu J.R."/>
            <person name="Antoniw J."/>
            <person name="Baker S.E."/>
            <person name="Bluhm B.H."/>
            <person name="Breakspear A."/>
            <person name="Brown D.W."/>
            <person name="Butchko R.A."/>
            <person name="Chapman S."/>
            <person name="Coulson R."/>
            <person name="Coutinho P.M."/>
            <person name="Danchin E.G."/>
            <person name="Diener A."/>
            <person name="Gale L.R."/>
            <person name="Gardiner D.M."/>
            <person name="Goff S."/>
            <person name="Hammond-Kosack K.E."/>
            <person name="Hilburn K."/>
            <person name="Hua-Van A."/>
            <person name="Jonkers W."/>
            <person name="Kazan K."/>
            <person name="Kodira C.D."/>
            <person name="Koehrsen M."/>
            <person name="Kumar L."/>
            <person name="Lee Y.H."/>
            <person name="Li L."/>
            <person name="Manners J.M."/>
            <person name="Miranda-Saavedra D."/>
            <person name="Mukherjee M."/>
            <person name="Park G."/>
            <person name="Park J."/>
            <person name="Park S.Y."/>
            <person name="Proctor R.H."/>
            <person name="Regev A."/>
            <person name="Ruiz-Roldan M.C."/>
            <person name="Sain D."/>
            <person name="Sakthikumar S."/>
            <person name="Sykes S."/>
            <person name="Schwartz D.C."/>
            <person name="Turgeon B.G."/>
            <person name="Wapinski I."/>
            <person name="Yoder O."/>
            <person name="Young S."/>
            <person name="Zeng Q."/>
            <person name="Zhou S."/>
            <person name="Galagan J."/>
            <person name="Cuomo C.A."/>
            <person name="Kistler H.C."/>
            <person name="Rep M."/>
        </authorList>
    </citation>
    <scope>GENOME REANNOTATION</scope>
    <source>
        <strain evidence="4">ATCC MYA-4620 / CBS 123657 / FGSC 9075 / NRRL 31084 / PH-1</strain>
        <strain evidence="3">PH-1 / ATCC MYA-4620 / FGSC 9075 / NRRL 31084</strain>
    </source>
</reference>
<reference evidence="3" key="4">
    <citation type="submission" date="2017-01" db="UniProtKB">
        <authorList>
            <consortium name="EnsemblFungi"/>
        </authorList>
    </citation>
    <scope>IDENTIFICATION</scope>
    <source>
        <strain evidence="3">PH-1 / ATCC MYA-4620 / FGSC 9075 / NRRL 31084</strain>
    </source>
</reference>
<feature type="compositionally biased region" description="Polar residues" evidence="1">
    <location>
        <begin position="84"/>
        <end position="94"/>
    </location>
</feature>
<reference evidence="3 4" key="1">
    <citation type="journal article" date="2007" name="Science">
        <title>The Fusarium graminearum genome reveals a link between localized polymorphism and pathogen specialization.</title>
        <authorList>
            <person name="Cuomo C.A."/>
            <person name="Gueldener U."/>
            <person name="Xu J.-R."/>
            <person name="Trail F."/>
            <person name="Turgeon B.G."/>
            <person name="Di Pietro A."/>
            <person name="Walton J.D."/>
            <person name="Ma L.-J."/>
            <person name="Baker S.E."/>
            <person name="Rep M."/>
            <person name="Adam G."/>
            <person name="Antoniw J."/>
            <person name="Baldwin T."/>
            <person name="Calvo S.E."/>
            <person name="Chang Y.-L."/>
            <person name="DeCaprio D."/>
            <person name="Gale L.R."/>
            <person name="Gnerre S."/>
            <person name="Goswami R.S."/>
            <person name="Hammond-Kosack K."/>
            <person name="Harris L.J."/>
            <person name="Hilburn K."/>
            <person name="Kennell J.C."/>
            <person name="Kroken S."/>
            <person name="Magnuson J.K."/>
            <person name="Mannhaupt G."/>
            <person name="Mauceli E.W."/>
            <person name="Mewes H.-W."/>
            <person name="Mitterbauer R."/>
            <person name="Muehlbauer G."/>
            <person name="Muensterkoetter M."/>
            <person name="Nelson D."/>
            <person name="O'Donnell K."/>
            <person name="Ouellet T."/>
            <person name="Qi W."/>
            <person name="Quesneville H."/>
            <person name="Roncero M.I.G."/>
            <person name="Seong K.-Y."/>
            <person name="Tetko I.V."/>
            <person name="Urban M."/>
            <person name="Waalwijk C."/>
            <person name="Ward T.J."/>
            <person name="Yao J."/>
            <person name="Birren B.W."/>
            <person name="Kistler H.C."/>
        </authorList>
    </citation>
    <scope>NUCLEOTIDE SEQUENCE [LARGE SCALE GENOMIC DNA]</scope>
    <source>
        <strain evidence="4">ATCC MYA-4620 / CBS 123657 / FGSC 9075 / NRRL 31084 / PH-1</strain>
        <strain evidence="3">PH-1 / ATCC MYA-4620 / FGSC 9075 / NRRL 31084</strain>
    </source>
</reference>
<feature type="region of interest" description="Disordered" evidence="1">
    <location>
        <begin position="66"/>
        <end position="107"/>
    </location>
</feature>
<evidence type="ECO:0000313" key="4">
    <source>
        <dbReference type="Proteomes" id="UP000070720"/>
    </source>
</evidence>
<dbReference type="Proteomes" id="UP000070720">
    <property type="component" value="Chromosome 2"/>
</dbReference>
<gene>
    <name evidence="2" type="ORF">FGRAMPH1_01T15377</name>
</gene>
<dbReference type="AlphaFoldDB" id="A0A098DLX8"/>
<reference evidence="2 4" key="3">
    <citation type="journal article" date="2015" name="BMC Genomics">
        <title>The completed genome sequence of the pathogenic ascomycete fungus Fusarium graminearum.</title>
        <authorList>
            <person name="King R."/>
            <person name="Urban M."/>
            <person name="Hammond-Kosack M.C."/>
            <person name="Hassani-Pak K."/>
            <person name="Hammond-Kosack K.E."/>
        </authorList>
    </citation>
    <scope>NUCLEOTIDE SEQUENCE [LARGE SCALE GENOMIC DNA]</scope>
    <source>
        <strain evidence="4">ATCC MYA-4620 / CBS 123657 / FGSC 9075 / NRRL 31084 / PH-1</strain>
        <strain evidence="2">PH-1</strain>
    </source>
</reference>
<dbReference type="EnsemblFungi" id="CEF79490">
    <property type="protein sequence ID" value="CEF79490"/>
    <property type="gene ID" value="FGRRES_15248"/>
</dbReference>
<evidence type="ECO:0000256" key="1">
    <source>
        <dbReference type="SAM" id="MobiDB-lite"/>
    </source>
</evidence>
<feature type="compositionally biased region" description="Acidic residues" evidence="1">
    <location>
        <begin position="98"/>
        <end position="107"/>
    </location>
</feature>
<name>A0A098DLX8_GIBZE</name>
<dbReference type="InParanoid" id="A0A098DLX8"/>
<dbReference type="EMBL" id="HG970333">
    <property type="protein sequence ID" value="CEF79490.1"/>
    <property type="molecule type" value="Genomic_DNA"/>
</dbReference>
<proteinExistence type="predicted"/>
<evidence type="ECO:0000313" key="2">
    <source>
        <dbReference type="EMBL" id="CEF79490.1"/>
    </source>
</evidence>
<dbReference type="VEuPathDB" id="FungiDB:FGRAMPH1_01G15377"/>
<keyword evidence="4" id="KW-1185">Reference proteome</keyword>
<accession>A0A098DLX8</accession>
<protein>
    <submittedName>
        <fullName evidence="2">Chromosome 2, complete genome</fullName>
    </submittedName>
</protein>
<evidence type="ECO:0000313" key="3">
    <source>
        <dbReference type="EnsemblFungi" id="CEF79490"/>
    </source>
</evidence>
<organism evidence="2 4">
    <name type="scientific">Gibberella zeae (strain ATCC MYA-4620 / CBS 123657 / FGSC 9075 / NRRL 31084 / PH-1)</name>
    <name type="common">Wheat head blight fungus</name>
    <name type="synonym">Fusarium graminearum</name>
    <dbReference type="NCBI Taxonomy" id="229533"/>
    <lineage>
        <taxon>Eukaryota</taxon>
        <taxon>Fungi</taxon>
        <taxon>Dikarya</taxon>
        <taxon>Ascomycota</taxon>
        <taxon>Pezizomycotina</taxon>
        <taxon>Sordariomycetes</taxon>
        <taxon>Hypocreomycetidae</taxon>
        <taxon>Hypocreales</taxon>
        <taxon>Nectriaceae</taxon>
        <taxon>Fusarium</taxon>
    </lineage>
</organism>
<sequence>MARLRSSIELVPEQIDLGKALYWLSVRIRVGGVNDMTCRGRCAIIRSCLVTKDELLGRGDRRMGDILSDLDPDTGRDTAITEGDSANSPLSWITGQKDEEDGVGERI</sequence>